<comment type="similarity">
    <text evidence="2">Belongs to the PI3/PI4-kinase family. ATM subfamily.</text>
</comment>
<dbReference type="CDD" id="cd00892">
    <property type="entry name" value="PIKKc_ATR"/>
    <property type="match status" value="1"/>
</dbReference>
<dbReference type="PROSITE" id="PS51190">
    <property type="entry name" value="FATC"/>
    <property type="match status" value="1"/>
</dbReference>
<keyword evidence="9" id="KW-0067">ATP-binding</keyword>
<feature type="compositionally biased region" description="Basic residues" evidence="13">
    <location>
        <begin position="368"/>
        <end position="383"/>
    </location>
</feature>
<dbReference type="EMBL" id="FO082275">
    <property type="protein sequence ID" value="CCO15970.1"/>
    <property type="molecule type" value="Genomic_DNA"/>
</dbReference>
<dbReference type="SMART" id="SM00802">
    <property type="entry name" value="UME"/>
    <property type="match status" value="1"/>
</dbReference>
<dbReference type="Pfam" id="PF25030">
    <property type="entry name" value="M-HEAT_ATR"/>
    <property type="match status" value="1"/>
</dbReference>
<protein>
    <recommendedName>
        <fullName evidence="12">Serine/threonine-protein kinase ATR</fullName>
        <ecNumber evidence="3">2.7.11.1</ecNumber>
    </recommendedName>
</protein>
<dbReference type="GO" id="GO:0006281">
    <property type="term" value="P:DNA repair"/>
    <property type="evidence" value="ECO:0007669"/>
    <property type="project" value="UniProtKB-KW"/>
</dbReference>
<dbReference type="Pfam" id="PF02259">
    <property type="entry name" value="FAT"/>
    <property type="match status" value="1"/>
</dbReference>
<feature type="region of interest" description="Disordered" evidence="13">
    <location>
        <begin position="435"/>
        <end position="456"/>
    </location>
</feature>
<dbReference type="FunFam" id="1.10.1070.11:FF:000021">
    <property type="entry name" value="Serine/threonine-protein kinase ATR, putative"/>
    <property type="match status" value="1"/>
</dbReference>
<dbReference type="InterPro" id="IPR012993">
    <property type="entry name" value="UME"/>
</dbReference>
<evidence type="ECO:0000256" key="8">
    <source>
        <dbReference type="ARBA" id="ARBA00022777"/>
    </source>
</evidence>
<evidence type="ECO:0000256" key="5">
    <source>
        <dbReference type="ARBA" id="ARBA00022679"/>
    </source>
</evidence>
<evidence type="ECO:0000259" key="15">
    <source>
        <dbReference type="PROSITE" id="PS51189"/>
    </source>
</evidence>
<feature type="region of interest" description="Disordered" evidence="13">
    <location>
        <begin position="2694"/>
        <end position="2718"/>
    </location>
</feature>
<evidence type="ECO:0000256" key="4">
    <source>
        <dbReference type="ARBA" id="ARBA00022527"/>
    </source>
</evidence>
<dbReference type="RefSeq" id="XP_007513445.1">
    <property type="nucleotide sequence ID" value="XM_007513383.1"/>
</dbReference>
<organism evidence="17 18">
    <name type="scientific">Bathycoccus prasinos</name>
    <dbReference type="NCBI Taxonomy" id="41875"/>
    <lineage>
        <taxon>Eukaryota</taxon>
        <taxon>Viridiplantae</taxon>
        <taxon>Chlorophyta</taxon>
        <taxon>Mamiellophyceae</taxon>
        <taxon>Mamiellales</taxon>
        <taxon>Bathycoccaceae</taxon>
        <taxon>Bathycoccus</taxon>
    </lineage>
</organism>
<dbReference type="InterPro" id="IPR014009">
    <property type="entry name" value="PIK_FAT"/>
</dbReference>
<keyword evidence="4" id="KW-0723">Serine/threonine-protein kinase</keyword>
<dbReference type="InterPro" id="IPR016024">
    <property type="entry name" value="ARM-type_fold"/>
</dbReference>
<accession>K8EU50</accession>
<comment type="subcellular location">
    <subcellularLocation>
        <location evidence="1">Nucleus</location>
    </subcellularLocation>
</comment>
<dbReference type="Pfam" id="PF02260">
    <property type="entry name" value="FATC"/>
    <property type="match status" value="1"/>
</dbReference>
<evidence type="ECO:0000256" key="10">
    <source>
        <dbReference type="ARBA" id="ARBA00023204"/>
    </source>
</evidence>
<dbReference type="Proteomes" id="UP000198341">
    <property type="component" value="Chromosome 4"/>
</dbReference>
<dbReference type="eggNOG" id="KOG0890">
    <property type="taxonomic scope" value="Eukaryota"/>
</dbReference>
<evidence type="ECO:0000259" key="14">
    <source>
        <dbReference type="PROSITE" id="PS50290"/>
    </source>
</evidence>
<dbReference type="GO" id="GO:0005634">
    <property type="term" value="C:nucleus"/>
    <property type="evidence" value="ECO:0007669"/>
    <property type="project" value="UniProtKB-SubCell"/>
</dbReference>
<name>K8EU50_9CHLO</name>
<dbReference type="PANTHER" id="PTHR11139:SF69">
    <property type="entry name" value="SERINE_THREONINE-PROTEIN KINASE ATR"/>
    <property type="match status" value="1"/>
</dbReference>
<dbReference type="OrthoDB" id="381190at2759"/>
<dbReference type="Pfam" id="PF08064">
    <property type="entry name" value="UME"/>
    <property type="match status" value="1"/>
</dbReference>
<dbReference type="STRING" id="41875.K8EU50"/>
<dbReference type="InterPro" id="IPR036940">
    <property type="entry name" value="PI3/4_kinase_cat_sf"/>
</dbReference>
<dbReference type="GO" id="GO:0000723">
    <property type="term" value="P:telomere maintenance"/>
    <property type="evidence" value="ECO:0007669"/>
    <property type="project" value="TreeGrafter"/>
</dbReference>
<evidence type="ECO:0000313" key="17">
    <source>
        <dbReference type="EMBL" id="CCO15970.1"/>
    </source>
</evidence>
<evidence type="ECO:0000256" key="1">
    <source>
        <dbReference type="ARBA" id="ARBA00004123"/>
    </source>
</evidence>
<evidence type="ECO:0000256" key="6">
    <source>
        <dbReference type="ARBA" id="ARBA00022741"/>
    </source>
</evidence>
<keyword evidence="7" id="KW-0227">DNA damage</keyword>
<dbReference type="PROSITE" id="PS50290">
    <property type="entry name" value="PI3_4_KINASE_3"/>
    <property type="match status" value="1"/>
</dbReference>
<keyword evidence="5" id="KW-0808">Transferase</keyword>
<feature type="region of interest" description="Disordered" evidence="13">
    <location>
        <begin position="366"/>
        <end position="390"/>
    </location>
</feature>
<dbReference type="EC" id="2.7.11.1" evidence="3"/>
<dbReference type="InterPro" id="IPR057564">
    <property type="entry name" value="HEAT_ATR"/>
</dbReference>
<dbReference type="PROSITE" id="PS00916">
    <property type="entry name" value="PI3_4_KINASE_2"/>
    <property type="match status" value="1"/>
</dbReference>
<evidence type="ECO:0000256" key="13">
    <source>
        <dbReference type="SAM" id="MobiDB-lite"/>
    </source>
</evidence>
<dbReference type="SUPFAM" id="SSF48371">
    <property type="entry name" value="ARM repeat"/>
    <property type="match status" value="1"/>
</dbReference>
<dbReference type="SMART" id="SM01343">
    <property type="entry name" value="FATC"/>
    <property type="match status" value="1"/>
</dbReference>
<dbReference type="InterPro" id="IPR000403">
    <property type="entry name" value="PI3/4_kinase_cat_dom"/>
</dbReference>
<evidence type="ECO:0000256" key="3">
    <source>
        <dbReference type="ARBA" id="ARBA00012513"/>
    </source>
</evidence>
<dbReference type="Pfam" id="PF23593">
    <property type="entry name" value="HEAT_ATR"/>
    <property type="match status" value="1"/>
</dbReference>
<feature type="domain" description="FATC" evidence="16">
    <location>
        <begin position="3286"/>
        <end position="3318"/>
    </location>
</feature>
<feature type="region of interest" description="Disordered" evidence="13">
    <location>
        <begin position="1543"/>
        <end position="1562"/>
    </location>
</feature>
<dbReference type="InterPro" id="IPR003151">
    <property type="entry name" value="PIK-rel_kinase_FAT"/>
</dbReference>
<keyword evidence="8" id="KW-0418">Kinase</keyword>
<sequence>MTSSSSRVHDESLTVEVLRVLRDAIQKRPNLFKRGDTFSSSAAATVFLRVFPLTCAVSSSLETKRVALELASKLMQFIAVDDREGWIALCLGASRAVEDAREGLILQRERLTATEASSSYYNNNNNTNVAEYVASSFAAIVEHFEMKIIDADFEGKENSSDVTVKKKKSAEALRNEEFLSGLKRSACISLDLSKGVSAMHLFVNAALQVVSYTFKVSPQIASTMITPQTIDAIVDLSAYAGSYEVRSNALKCAKSISVEFYENIGREDFAIAVTLNVLHYFDPNDEHTSNLDVVRMCLQTLQQQQSSNTSSVVDQKPSSHTIVDNVARLVEALTKCITVCQSREVREILLEALLLVATCADKEEKRVSSLRRRRSENKKRRNHQQQQVSSSASDTIGVLCSRACASIMHCAVTRDGSMPFSGILAIAMRAPHQSGKIGRNNNVGRKQSGKEFSDEDTDFEDQAFFREEAAGNIANLDVIDEEKQRQIAAAKWTESCVISMLEQLGLPRKNTDPDSPGVWIPDARVQAETTSFNSGANDIKTLERIGAIVTLAKSAAMSDSADEARACSEKFISTWLQWFGKNKNPRDKSSSAAVAINRDSVDIETVALAREKFCAFTMLCDAATALLLAATTKKRRNDDEDKSNQNMDVSTTRGSLINDDDFSLLNVHDITPDVVLWPYTRYVKDPHVSWVLLNASKFTDNSKERRHARALLDSTTKSKIASVALAITFIATTEKSSGTIVSAELAKRVLQRAVVDEDERVKSTVVMALPFAKFFAERFSPSSQALGELTKKAIDMTREEANKGVSDAAERYEILAAKAIAAMAIGVNYDLGSLAVALSLSDTLIEKSNENNNSNSRTAYKSYEVDLERLRNSLTSKAISAVRLASEKKYEDLECICESIHSVVNINLVSASETRRKILNALFARVSQQDRGSTESRENHYFQNNVFRIASSDMVDHQPSKSKTPSRGRTSRAKAMSELEVQKMPFLRDELEKLCIEEYSEIFSNFLVCDDCPEINEAEDGTEEAKKQRMAAWRNNNVDKKWEADAIKVAVSSLRRVLETSLTCGPDFLDRRRRKEKETFALFGTNKLIGYAWRLAHHESPSVRKAVLDATRIFSRREILLEDALVNGEIDLSTFSFRAMKMMAENLNSLNLRRQSSLNVALLWGGAPSAMNQNPIHKIEIEASLKLLRHLKIVVDEAPTDTARELSLRVFSTAAMTVPARRDALTIEAMFCVKHIVPNSGESLLTASTAALLLHTLAKKRDIRPKELLLGDAQIAEGIGCIIPNNKEMLRTLCEAVVECSERELLDALLPAAFPTLVRKRDIKTLGAYAKELRGERSVKSIVTEFAYVVIADFLSARDNEALKKNAIEFLEEQTGLEIETLIADNALYLIRCLIKSAGANEKVPEPVVCAKELKTMLHDIGRLALGDEQFTTLPDFLRAHFTAVEMLMYEPDEKRNEVIHRRFLKSLAIMVILIQDHLPQFAPKVMAHFSAALERKSLRKDALRAWLIFVQVIAKHSNEYLSRIAGQIVVTMLPYLQNSDQENQNSTEFDEGNGDASKKISSTANSATTDANLAAAVLDELVLKAILPKPILASLPLLPRLERLRDSNTKLDDARRSNLLEDSLGIRLQALTNSLSQTESAAVRETALVEIYRALSNHENTDELNALVKGSSEGATADSVVGNLGFALLKSFSHDYSSTGSAKNEQARVRSQRMAAKCLGELGAIDPGRLGITTESVDLHLDTRPTEVSQTLLVDHLARMVRGATDAIMLDATAFCAQKVLITSECRPAEIEEAATFLYNQRNNYAMDTTILPEGSTKDGAKFWSELPEEARTTLAPYLTTIYTSSSNKQLPSTRPIYGTSSSVNSFSKWIQQWCRVLAIEARGPCADLFENCLGVFRHDTRLTLYLLPHMVLDALTGQTKEEYANTNEDTPIVIDNDDGDETARMRRLSIELEILAVLRDAAGIVVSENEQHVVNTSRGEISPNDVVAFSALRSQRGRDNALNSKSSASGGSGGIAELAAQAIFHLLDQLETWVANVRISSTRRHSYGANAMHKNAHFVQEFLENIPKTLLAKAAQNCGASVRALRYFEDHCRAQGAVSNPASANFSKTKLDMADGDVSFLASVYQGLAEPDQLLALPRFRAQPKVEDELLRHEEAGEWEEALIHYESELSKKTPKSSSSSDTLSPAEWGRLRCLKGLGHLRTVQRDSETLLAARRFSRNRKETAALAESGANAAWRLGRWDDLESLLTKLDNENARRGGGMHSYDGTVTTTASLEHVIGSSRKRIRSTAGGGILSSRLHRHQAVNVFNDDDDVSGLLTNLSSSAFNPKAPADGDAAIGRIMLALTRNNNRNGVNNCDEVGFRRAMKSARDAVLAPLAAAAMEGSWQRAHPSLVRLHLLQECAAGFEAVKSFREETGRMQVELARHNEIPASSKGNTNNASRSRLADTRTTANRFRISRESKSGIPVVTQTVLNAWDARLERVPATIQTREPILALRRCIYGLLHAAPAQANAWLAQARACRTAGHHGAAQLALLEARNSMQQVESGASERTTIGNNVRLALEQAKLLWAEGKQHKAVSEIQEVLGFTDENNNSSRSGGSTTTITEDILAEGDEDAKILAKATLKLARWAAVTGQKQKNEILELYKRAKTHYGSREKAHFHLARYLDELLKDAQRREAVLAMSGIGSVSAAQNLNTSSRSRRANNQGGGRAGSNALANSREVTSSYDLITEAAKAYGASAKNGHRHVYASIPRMLTLWFDAGDNYERMHATYTSTTSATTQHQMQKELQRAKKCCEDITLIVKTYSNAFPLYKWLVALPQLTSRLTHKNEDVLHVVQTLVSRLFRAYSDQTLWQLAPMLRSRDDYRKRSALQVLQKAIREESSHREQIAAFQAMGDHLVKLCAFQPKAPTEPRQRQAKSFSLEKEFPGLCAMLPSQIMIPIQLSLTAALPPKDSNPTDHTPFPAATPSFYGFVDDVQLLQSLQKPKKLTVIGDDGLEYSFLCKPKDDLRKDLRMMEFCAVLNRLLSRDEQSRKRRLYLRTFSVIPLSEDCGIIEWVPNTTGLRHVMQNLYVREGIFGRHTHNDIKEIYERWKGRSPLGYGKEVLQKFPPVFHKWFLDTWKDPSKWFAARKAFAHTSAVWSMVGHIVGLGDRHAENVLLDATTGDCVHVDFSCLFDKGLELETPEVVPFRLTQNMIDGLGVGGYEGAFERVCEITLDVLRNHREALMSVLETFVHDPLVEWTRGKSSSNQSNTNVVSQRKAKEALENIGARLEGVVVGVGAAPSLPLSTSGQVRRLIEEATSLVNLASMYIWWMCFF</sequence>
<evidence type="ECO:0000259" key="16">
    <source>
        <dbReference type="PROSITE" id="PS51190"/>
    </source>
</evidence>
<dbReference type="GO" id="GO:0005694">
    <property type="term" value="C:chromosome"/>
    <property type="evidence" value="ECO:0007669"/>
    <property type="project" value="TreeGrafter"/>
</dbReference>
<keyword evidence="6" id="KW-0547">Nucleotide-binding</keyword>
<keyword evidence="10" id="KW-0234">DNA repair</keyword>
<dbReference type="InterPro" id="IPR011009">
    <property type="entry name" value="Kinase-like_dom_sf"/>
</dbReference>
<dbReference type="SMART" id="SM00146">
    <property type="entry name" value="PI3Kc"/>
    <property type="match status" value="1"/>
</dbReference>
<evidence type="ECO:0000256" key="2">
    <source>
        <dbReference type="ARBA" id="ARBA00010769"/>
    </source>
</evidence>
<feature type="region of interest" description="Disordered" evidence="13">
    <location>
        <begin position="2429"/>
        <end position="2452"/>
    </location>
</feature>
<dbReference type="GeneID" id="19016411"/>
<feature type="compositionally biased region" description="Polar residues" evidence="13">
    <location>
        <begin position="2435"/>
        <end position="2452"/>
    </location>
</feature>
<proteinExistence type="inferred from homology"/>
<dbReference type="KEGG" id="bpg:Bathy04g03850"/>
<evidence type="ECO:0000256" key="7">
    <source>
        <dbReference type="ARBA" id="ARBA00022763"/>
    </source>
</evidence>
<dbReference type="PROSITE" id="PS51189">
    <property type="entry name" value="FAT"/>
    <property type="match status" value="1"/>
</dbReference>
<keyword evidence="11" id="KW-0539">Nucleus</keyword>
<keyword evidence="18" id="KW-1185">Reference proteome</keyword>
<dbReference type="InterPro" id="IPR050517">
    <property type="entry name" value="DDR_Repair_Kinase"/>
</dbReference>
<dbReference type="PANTHER" id="PTHR11139">
    <property type="entry name" value="ATAXIA TELANGIECTASIA MUTATED ATM -RELATED"/>
    <property type="match status" value="1"/>
</dbReference>
<gene>
    <name evidence="17" type="ORF">Bathy04g03850</name>
</gene>
<dbReference type="GO" id="GO:0005524">
    <property type="term" value="F:ATP binding"/>
    <property type="evidence" value="ECO:0007669"/>
    <property type="project" value="UniProtKB-KW"/>
</dbReference>
<feature type="domain" description="FAT" evidence="15">
    <location>
        <begin position="2072"/>
        <end position="2863"/>
    </location>
</feature>
<dbReference type="InterPro" id="IPR056802">
    <property type="entry name" value="ATR-like_M-HEAT"/>
</dbReference>
<dbReference type="Gene3D" id="1.10.1070.11">
    <property type="entry name" value="Phosphatidylinositol 3-/4-kinase, catalytic domain"/>
    <property type="match status" value="1"/>
</dbReference>
<reference evidence="17 18" key="1">
    <citation type="submission" date="2011-10" db="EMBL/GenBank/DDBJ databases">
        <authorList>
            <person name="Genoscope - CEA"/>
        </authorList>
    </citation>
    <scope>NUCLEOTIDE SEQUENCE [LARGE SCALE GENOMIC DNA]</scope>
    <source>
        <strain evidence="17 18">RCC 1105</strain>
    </source>
</reference>
<evidence type="ECO:0000256" key="9">
    <source>
        <dbReference type="ARBA" id="ARBA00022840"/>
    </source>
</evidence>
<evidence type="ECO:0000313" key="18">
    <source>
        <dbReference type="Proteomes" id="UP000198341"/>
    </source>
</evidence>
<dbReference type="GO" id="GO:0000077">
    <property type="term" value="P:DNA damage checkpoint signaling"/>
    <property type="evidence" value="ECO:0007669"/>
    <property type="project" value="TreeGrafter"/>
</dbReference>
<dbReference type="Gene3D" id="3.30.1010.10">
    <property type="entry name" value="Phosphatidylinositol 3-kinase Catalytic Subunit, Chain A, domain 4"/>
    <property type="match status" value="1"/>
</dbReference>
<dbReference type="GO" id="GO:0004674">
    <property type="term" value="F:protein serine/threonine kinase activity"/>
    <property type="evidence" value="ECO:0007669"/>
    <property type="project" value="UniProtKB-KW"/>
</dbReference>
<evidence type="ECO:0000256" key="12">
    <source>
        <dbReference type="ARBA" id="ARBA00024420"/>
    </source>
</evidence>
<dbReference type="InterPro" id="IPR003152">
    <property type="entry name" value="FATC_dom"/>
</dbReference>
<dbReference type="Pfam" id="PF00454">
    <property type="entry name" value="PI3_PI4_kinase"/>
    <property type="match status" value="1"/>
</dbReference>
<feature type="domain" description="PI3K/PI4K catalytic" evidence="14">
    <location>
        <begin position="2974"/>
        <end position="3281"/>
    </location>
</feature>
<dbReference type="InterPro" id="IPR018936">
    <property type="entry name" value="PI3/4_kinase_CS"/>
</dbReference>
<dbReference type="SUPFAM" id="SSF56112">
    <property type="entry name" value="Protein kinase-like (PK-like)"/>
    <property type="match status" value="1"/>
</dbReference>
<evidence type="ECO:0000256" key="11">
    <source>
        <dbReference type="ARBA" id="ARBA00023242"/>
    </source>
</evidence>